<proteinExistence type="predicted"/>
<sequence length="229" mass="24840">MTEENLDAHEQLNLSREEAEKIRAKQMEFAEKISLVAKREEYRSKQLKLIVISLALAVVSVATSFVASQFVGLGKGKPLESIFSFGASKEMFASKSDVESIKAANELIKDALKRAVERTAVGAKNGSSNILEFSVVSAKVAELESRLAVLEKSISDTPEKALSVPMLRKDQDNLSKAFEANRVAVAAEIARVNDLQKWILGGIGAVLVAVIAGLFTSLFTVISKGRSER</sequence>
<reference evidence="2" key="1">
    <citation type="submission" date="2020-12" db="EMBL/GenBank/DDBJ databases">
        <title>Enhanced detection system for hospital associated transmission using whole genome sequencing surveillance.</title>
        <authorList>
            <person name="Harrison L.H."/>
            <person name="Van Tyne D."/>
            <person name="Marsh J.W."/>
            <person name="Griffith M.P."/>
            <person name="Snyder D.J."/>
            <person name="Cooper V.S."/>
            <person name="Mustapha M."/>
        </authorList>
    </citation>
    <scope>NUCLEOTIDE SEQUENCE</scope>
    <source>
        <strain evidence="2">PSB00042</strain>
    </source>
</reference>
<protein>
    <recommendedName>
        <fullName evidence="4">Transmembrane protein</fullName>
    </recommendedName>
</protein>
<dbReference type="Proteomes" id="UP000637061">
    <property type="component" value="Unassembled WGS sequence"/>
</dbReference>
<evidence type="ECO:0000313" key="3">
    <source>
        <dbReference type="Proteomes" id="UP000637061"/>
    </source>
</evidence>
<name>A0A8I1EBW8_PSEPU</name>
<evidence type="ECO:0008006" key="4">
    <source>
        <dbReference type="Google" id="ProtNLM"/>
    </source>
</evidence>
<accession>A0A8I1EBW8</accession>
<organism evidence="2 3">
    <name type="scientific">Pseudomonas putida</name>
    <name type="common">Arthrobacter siderocapsulatus</name>
    <dbReference type="NCBI Taxonomy" id="303"/>
    <lineage>
        <taxon>Bacteria</taxon>
        <taxon>Pseudomonadati</taxon>
        <taxon>Pseudomonadota</taxon>
        <taxon>Gammaproteobacteria</taxon>
        <taxon>Pseudomonadales</taxon>
        <taxon>Pseudomonadaceae</taxon>
        <taxon>Pseudomonas</taxon>
    </lineage>
</organism>
<dbReference type="AlphaFoldDB" id="A0A8I1EBW8"/>
<evidence type="ECO:0000256" key="1">
    <source>
        <dbReference type="SAM" id="Phobius"/>
    </source>
</evidence>
<keyword evidence="1" id="KW-1133">Transmembrane helix</keyword>
<dbReference type="EMBL" id="JAEHTE010000004">
    <property type="protein sequence ID" value="MBI6883680.1"/>
    <property type="molecule type" value="Genomic_DNA"/>
</dbReference>
<comment type="caution">
    <text evidence="2">The sequence shown here is derived from an EMBL/GenBank/DDBJ whole genome shotgun (WGS) entry which is preliminary data.</text>
</comment>
<gene>
    <name evidence="2" type="ORF">JEU22_07135</name>
</gene>
<feature type="transmembrane region" description="Helical" evidence="1">
    <location>
        <begin position="49"/>
        <end position="71"/>
    </location>
</feature>
<dbReference type="RefSeq" id="WP_198747061.1">
    <property type="nucleotide sequence ID" value="NZ_JAEHTE010000004.1"/>
</dbReference>
<feature type="transmembrane region" description="Helical" evidence="1">
    <location>
        <begin position="198"/>
        <end position="222"/>
    </location>
</feature>
<keyword evidence="1" id="KW-0812">Transmembrane</keyword>
<evidence type="ECO:0000313" key="2">
    <source>
        <dbReference type="EMBL" id="MBI6883680.1"/>
    </source>
</evidence>
<keyword evidence="1" id="KW-0472">Membrane</keyword>